<keyword evidence="4" id="KW-1185">Reference proteome</keyword>
<reference evidence="3" key="1">
    <citation type="submission" date="2020-11" db="EMBL/GenBank/DDBJ databases">
        <title>Sequencing the genomes of 1000 actinobacteria strains.</title>
        <authorList>
            <person name="Klenk H.-P."/>
        </authorList>
    </citation>
    <scope>NUCLEOTIDE SEQUENCE</scope>
    <source>
        <strain evidence="3">DSM 43175</strain>
    </source>
</reference>
<organism evidence="3 4">
    <name type="scientific">Actinomadura viridis</name>
    <dbReference type="NCBI Taxonomy" id="58110"/>
    <lineage>
        <taxon>Bacteria</taxon>
        <taxon>Bacillati</taxon>
        <taxon>Actinomycetota</taxon>
        <taxon>Actinomycetes</taxon>
        <taxon>Streptosporangiales</taxon>
        <taxon>Thermomonosporaceae</taxon>
        <taxon>Actinomadura</taxon>
    </lineage>
</organism>
<dbReference type="Proteomes" id="UP000614047">
    <property type="component" value="Unassembled WGS sequence"/>
</dbReference>
<evidence type="ECO:0000256" key="1">
    <source>
        <dbReference type="SAM" id="MobiDB-lite"/>
    </source>
</evidence>
<dbReference type="AlphaFoldDB" id="A0A931GNK8"/>
<feature type="region of interest" description="Disordered" evidence="1">
    <location>
        <begin position="16"/>
        <end position="35"/>
    </location>
</feature>
<dbReference type="RefSeq" id="WP_231403840.1">
    <property type="nucleotide sequence ID" value="NZ_BAABES010000010.1"/>
</dbReference>
<evidence type="ECO:0000313" key="3">
    <source>
        <dbReference type="EMBL" id="MBG6089631.1"/>
    </source>
</evidence>
<keyword evidence="2" id="KW-1133">Transmembrane helix</keyword>
<keyword evidence="2" id="KW-0812">Transmembrane</keyword>
<dbReference type="EMBL" id="JADOUA010000001">
    <property type="protein sequence ID" value="MBG6089631.1"/>
    <property type="molecule type" value="Genomic_DNA"/>
</dbReference>
<protein>
    <submittedName>
        <fullName evidence="3">Uncharacterized protein YjbI with pentapeptide repeats</fullName>
    </submittedName>
</protein>
<evidence type="ECO:0000256" key="2">
    <source>
        <dbReference type="SAM" id="Phobius"/>
    </source>
</evidence>
<gene>
    <name evidence="3" type="ORF">IW256_003744</name>
</gene>
<feature type="transmembrane region" description="Helical" evidence="2">
    <location>
        <begin position="557"/>
        <end position="577"/>
    </location>
</feature>
<sequence length="584" mass="62067">MTEAERRLSEAFPRGAHVVVGPGSDPGMDAAGDQSWGPERTIRAEVLRDLLLGEVRPPAILSISGAEIIGSLDLDYMQIGCPVRLVGCRFTAPVTAQWAQHRLLDLTGSILSGLDLDGSHIDGHLWLGRCRVRNLSARHATVRGDVILDGAVLTRSGDEAEAALVAHNLTVGGGLRARDITVDGGIVLRTARITGNLTVEGAHLAGGPGPALHCTDIELGSDLLARNATVDGEIRLSGGTFAGPVNLHGATITHPGQVAVAAEHAQLDELLRMTHTTVHGLTRLDAARITGALLLADAHLDNPGDVALDAGAVQIGRVEAERLRADGTVNLRGAVINGQVNLAHADLSAPASTEAPTAPRAVALRASSCTIGELWLISSRIQGVLNLRRSQIGRLYLTSEAARGPIRMDGLTYTSLLPRLPAAQRIRTLQADPDGYLPHPYQQLAASYLAVGDDAAARAVRLAGQRWHRATLPWPARIWGHLLDVTVGYGYHPGRAARWLTLLTAVGAVVFGLHHPPPLKPGEAPDFNPFAYTLDLLLPIIDFGQEKAYKPQGAYQWLSYLLIASGWILATTVIAGLSRTLSRQ</sequence>
<proteinExistence type="predicted"/>
<comment type="caution">
    <text evidence="3">The sequence shown here is derived from an EMBL/GenBank/DDBJ whole genome shotgun (WGS) entry which is preliminary data.</text>
</comment>
<evidence type="ECO:0000313" key="4">
    <source>
        <dbReference type="Proteomes" id="UP000614047"/>
    </source>
</evidence>
<keyword evidence="2" id="KW-0472">Membrane</keyword>
<name>A0A931GNK8_9ACTN</name>
<accession>A0A931GNK8</accession>